<protein>
    <submittedName>
        <fullName evidence="1">Uncharacterized protein</fullName>
    </submittedName>
</protein>
<reference evidence="1" key="2">
    <citation type="journal article" date="2021" name="World Allergy Organ. J.">
        <title>Chromosome-level assembly of Dermatophagoides farinae genome and transcriptome reveals two novel allergens Der f 37 and Der f 39.</title>
        <authorList>
            <person name="Chen J."/>
            <person name="Cai Z."/>
            <person name="Fan D."/>
            <person name="Hu J."/>
            <person name="Hou Y."/>
            <person name="He Y."/>
            <person name="Zhang Z."/>
            <person name="Zhao Z."/>
            <person name="Gao P."/>
            <person name="Hu W."/>
            <person name="Sun J."/>
            <person name="Li J."/>
            <person name="Ji K."/>
        </authorList>
    </citation>
    <scope>NUCLEOTIDE SEQUENCE</scope>
    <source>
        <strain evidence="1">JKM2019</strain>
    </source>
</reference>
<evidence type="ECO:0000313" key="1">
    <source>
        <dbReference type="EMBL" id="KAH7638741.1"/>
    </source>
</evidence>
<organism evidence="1">
    <name type="scientific">Dermatophagoides farinae</name>
    <name type="common">American house dust mite</name>
    <dbReference type="NCBI Taxonomy" id="6954"/>
    <lineage>
        <taxon>Eukaryota</taxon>
        <taxon>Metazoa</taxon>
        <taxon>Ecdysozoa</taxon>
        <taxon>Arthropoda</taxon>
        <taxon>Chelicerata</taxon>
        <taxon>Arachnida</taxon>
        <taxon>Acari</taxon>
        <taxon>Acariformes</taxon>
        <taxon>Sarcoptiformes</taxon>
        <taxon>Astigmata</taxon>
        <taxon>Psoroptidia</taxon>
        <taxon>Analgoidea</taxon>
        <taxon>Pyroglyphidae</taxon>
        <taxon>Dermatophagoidinae</taxon>
        <taxon>Dermatophagoides</taxon>
    </lineage>
</organism>
<dbReference type="Proteomes" id="UP000828236">
    <property type="component" value="Unassembled WGS sequence"/>
</dbReference>
<proteinExistence type="predicted"/>
<dbReference type="AlphaFoldDB" id="A0A9D4NTI5"/>
<dbReference type="EMBL" id="SDOV01000007">
    <property type="protein sequence ID" value="KAH7638741.1"/>
    <property type="molecule type" value="Genomic_DNA"/>
</dbReference>
<comment type="caution">
    <text evidence="1">The sequence shown here is derived from an EMBL/GenBank/DDBJ whole genome shotgun (WGS) entry which is preliminary data.</text>
</comment>
<accession>A0A9D4NTI5</accession>
<reference evidence="1" key="1">
    <citation type="submission" date="2020-06" db="EMBL/GenBank/DDBJ databases">
        <authorList>
            <person name="Ji K."/>
            <person name="Li J."/>
        </authorList>
    </citation>
    <scope>NUCLEOTIDE SEQUENCE</scope>
    <source>
        <strain evidence="1">JKM2019</strain>
        <tissue evidence="1">Whole body</tissue>
    </source>
</reference>
<sequence length="231" mass="26140">MSEGGVVVCADSRELPVVNTYPLKNVVLRLYVLNAVLSKRMSIIRITVTMNVFRLLCIENIINICIVKEWAFLVGCSDLWRWDKVRGPHPLVLDTDGNRQPANYLQYHHHFGQAAGSVGAGAEAGAFDVTWFYIFGRQHVPISVRNVTNGGAWFEIPGSMLQMVRRTWRPMVNVIADFRSQRDKQPSQEPGSCSWLILQMGCDRTRQRIADFRSQRDKTALLSELVHVPGS</sequence>
<gene>
    <name evidence="1" type="ORF">HUG17_2774</name>
</gene>
<name>A0A9D4NTI5_DERFA</name>